<comment type="caution">
    <text evidence="2">The sequence shown here is derived from an EMBL/GenBank/DDBJ whole genome shotgun (WGS) entry which is preliminary data.</text>
</comment>
<name>A0A512RKG2_9BACT</name>
<accession>A0A512RKG2</accession>
<proteinExistence type="predicted"/>
<protein>
    <submittedName>
        <fullName evidence="2">Uncharacterized protein</fullName>
    </submittedName>
</protein>
<keyword evidence="3" id="KW-1185">Reference proteome</keyword>
<feature type="region of interest" description="Disordered" evidence="1">
    <location>
        <begin position="272"/>
        <end position="292"/>
    </location>
</feature>
<reference evidence="2 3" key="1">
    <citation type="submission" date="2019-07" db="EMBL/GenBank/DDBJ databases">
        <title>Whole genome shotgun sequence of Chitinophaga cymbidii NBRC 109752.</title>
        <authorList>
            <person name="Hosoyama A."/>
            <person name="Uohara A."/>
            <person name="Ohji S."/>
            <person name="Ichikawa N."/>
        </authorList>
    </citation>
    <scope>NUCLEOTIDE SEQUENCE [LARGE SCALE GENOMIC DNA]</scope>
    <source>
        <strain evidence="2 3">NBRC 109752</strain>
    </source>
</reference>
<dbReference type="Proteomes" id="UP000321436">
    <property type="component" value="Unassembled WGS sequence"/>
</dbReference>
<evidence type="ECO:0000313" key="3">
    <source>
        <dbReference type="Proteomes" id="UP000321436"/>
    </source>
</evidence>
<gene>
    <name evidence="2" type="ORF">CCY01nite_24440</name>
</gene>
<sequence length="692" mass="74671">MLLFAPAAFAQGQPGSKKAEGPVISLGGGIAQTTSTYLKDSAFFGNGPRLTGNVFIPVFKPAPALSLGLDVAGSYTWLKADNSLSFVQKNYRLTEGAISPSAPEGVKNSRAFSFSAGPQLQWSAGRFFISPGIRLGYTNVSRGGFSIGDSITPSSAFDRKRYITFFSVDETAAGGLTVAPQLKAGLRIGRHLSLWAGAEYVSGPAITTTSTYWQPLGEPVDGAYNYGQYVEGKAITRSVESKLSSFGLQGGIAFHLPGGKTRDGGVEKPLLQSTEQQPVPSQQKDPQRKQTATAPVILSPDRHMTASLHNGHLFFHYIPSDFPQSGMKLIIWKIQEGRRIKVLEDTWLNGWNGAVKGEQLKADKSGVSRYEAQLTAFYHPAAGIKSTNKSIFLAASVPVYENNGNSNIAAFNIQNNCTVDHAFSLDSTKCIGGDTIRVYGHANILPNSAGVTSAIITFDPVFLETTTNTQVTPVNIQPANPFTVTTNSTSFSFDVVGDMCNKQLRVFYDFSYQCPTLSVPAHIPCADTISLPCCICTYCDDPANMNIVTGAQSFTLVNTGEAAISQQFTVTPKNITKVTAQIVYIGESNIDPACRDCAKDESAVYHFTGSNQAQWNGGGQINGAPSPAKIIQWDCNNQGDLALNMHIALPGLAQLDCCRRDIRICIRYTFTDKDCKTCERLVCYEGTQIPKH</sequence>
<dbReference type="EMBL" id="BKAU01000002">
    <property type="protein sequence ID" value="GEP96184.1"/>
    <property type="molecule type" value="Genomic_DNA"/>
</dbReference>
<dbReference type="AlphaFoldDB" id="A0A512RKG2"/>
<evidence type="ECO:0000313" key="2">
    <source>
        <dbReference type="EMBL" id="GEP96184.1"/>
    </source>
</evidence>
<organism evidence="2 3">
    <name type="scientific">Chitinophaga cymbidii</name>
    <dbReference type="NCBI Taxonomy" id="1096750"/>
    <lineage>
        <taxon>Bacteria</taxon>
        <taxon>Pseudomonadati</taxon>
        <taxon>Bacteroidota</taxon>
        <taxon>Chitinophagia</taxon>
        <taxon>Chitinophagales</taxon>
        <taxon>Chitinophagaceae</taxon>
        <taxon>Chitinophaga</taxon>
    </lineage>
</organism>
<evidence type="ECO:0000256" key="1">
    <source>
        <dbReference type="SAM" id="MobiDB-lite"/>
    </source>
</evidence>